<name>A0ABS5JWT7_9BACT</name>
<gene>
    <name evidence="4" type="ORF">KEM10_13725</name>
</gene>
<dbReference type="PANTHER" id="PTHR37299:SF1">
    <property type="entry name" value="STAGE 0 SPORULATION PROTEIN A HOMOLOG"/>
    <property type="match status" value="1"/>
</dbReference>
<accession>A0ABS5JWT7</accession>
<feature type="modified residue" description="4-aspartylphosphate" evidence="1">
    <location>
        <position position="57"/>
    </location>
</feature>
<dbReference type="SUPFAM" id="SSF52172">
    <property type="entry name" value="CheY-like"/>
    <property type="match status" value="1"/>
</dbReference>
<evidence type="ECO:0000313" key="5">
    <source>
        <dbReference type="Proteomes" id="UP000708576"/>
    </source>
</evidence>
<feature type="domain" description="Response regulatory" evidence="2">
    <location>
        <begin position="5"/>
        <end position="118"/>
    </location>
</feature>
<dbReference type="Gene3D" id="3.40.50.2300">
    <property type="match status" value="1"/>
</dbReference>
<comment type="caution">
    <text evidence="4">The sequence shown here is derived from an EMBL/GenBank/DDBJ whole genome shotgun (WGS) entry which is preliminary data.</text>
</comment>
<dbReference type="PANTHER" id="PTHR37299">
    <property type="entry name" value="TRANSCRIPTIONAL REGULATOR-RELATED"/>
    <property type="match status" value="1"/>
</dbReference>
<feature type="domain" description="HTH LytTR-type" evidence="3">
    <location>
        <begin position="146"/>
        <end position="249"/>
    </location>
</feature>
<evidence type="ECO:0000259" key="3">
    <source>
        <dbReference type="PROSITE" id="PS50930"/>
    </source>
</evidence>
<dbReference type="SMART" id="SM00850">
    <property type="entry name" value="LytTR"/>
    <property type="match status" value="1"/>
</dbReference>
<dbReference type="EMBL" id="JAGUCO010000010">
    <property type="protein sequence ID" value="MBS2099348.1"/>
    <property type="molecule type" value="Genomic_DNA"/>
</dbReference>
<dbReference type="SMART" id="SM00448">
    <property type="entry name" value="REC"/>
    <property type="match status" value="1"/>
</dbReference>
<dbReference type="Proteomes" id="UP000708576">
    <property type="component" value="Unassembled WGS sequence"/>
</dbReference>
<dbReference type="PROSITE" id="PS50110">
    <property type="entry name" value="RESPONSE_REGULATORY"/>
    <property type="match status" value="1"/>
</dbReference>
<sequence length="250" mass="28565">MSRFKAVIIDDEPNMRLLLRELVADNFTEIQIMAEAGSVDEGVAIILQHKPDIVFLDIEIKGGTGFHILQKVKPYSFKLIFITAFNQFAIKAIKFSAIDYILKPVNETEFVQAVSNAIDSIQQSLSSAQMTNFIDHFEKEEQRKKIVLRTSDAIHLVEVSDIVYCKSDNSYTSFYLKDQKEILVSKSIKEFADLLEEYRFFRPHQSFLVNLNCVNKIDKTDGGFIILNNGKEIPVSGRRKAYVLQMVEAL</sequence>
<dbReference type="InterPro" id="IPR007492">
    <property type="entry name" value="LytTR_DNA-bd_dom"/>
</dbReference>
<keyword evidence="5" id="KW-1185">Reference proteome</keyword>
<protein>
    <submittedName>
        <fullName evidence="4">Response regulator transcription factor</fullName>
    </submittedName>
</protein>
<evidence type="ECO:0000259" key="2">
    <source>
        <dbReference type="PROSITE" id="PS50110"/>
    </source>
</evidence>
<keyword evidence="1" id="KW-0597">Phosphoprotein</keyword>
<dbReference type="InterPro" id="IPR046947">
    <property type="entry name" value="LytR-like"/>
</dbReference>
<reference evidence="4 5" key="1">
    <citation type="journal article" date="2015" name="Int. J. Syst. Evol. Microbiol.">
        <title>Carboxylicivirga linearis sp. nov., isolated from a sea cucumber culture pond.</title>
        <authorList>
            <person name="Wang F.Q."/>
            <person name="Zhou Y.X."/>
            <person name="Lin X.Z."/>
            <person name="Chen G.J."/>
            <person name="Du Z.J."/>
        </authorList>
    </citation>
    <scope>NUCLEOTIDE SEQUENCE [LARGE SCALE GENOMIC DNA]</scope>
    <source>
        <strain evidence="4 5">FB218</strain>
    </source>
</reference>
<proteinExistence type="predicted"/>
<dbReference type="InterPro" id="IPR011006">
    <property type="entry name" value="CheY-like_superfamily"/>
</dbReference>
<organism evidence="4 5">
    <name type="scientific">Carboxylicivirga linearis</name>
    <dbReference type="NCBI Taxonomy" id="1628157"/>
    <lineage>
        <taxon>Bacteria</taxon>
        <taxon>Pseudomonadati</taxon>
        <taxon>Bacteroidota</taxon>
        <taxon>Bacteroidia</taxon>
        <taxon>Marinilabiliales</taxon>
        <taxon>Marinilabiliaceae</taxon>
        <taxon>Carboxylicivirga</taxon>
    </lineage>
</organism>
<dbReference type="InterPro" id="IPR001789">
    <property type="entry name" value="Sig_transdc_resp-reg_receiver"/>
</dbReference>
<dbReference type="RefSeq" id="WP_212216592.1">
    <property type="nucleotide sequence ID" value="NZ_JAGUCO010000010.1"/>
</dbReference>
<dbReference type="Gene3D" id="2.40.50.1020">
    <property type="entry name" value="LytTr DNA-binding domain"/>
    <property type="match status" value="1"/>
</dbReference>
<dbReference type="Pfam" id="PF00072">
    <property type="entry name" value="Response_reg"/>
    <property type="match status" value="1"/>
</dbReference>
<dbReference type="PROSITE" id="PS50930">
    <property type="entry name" value="HTH_LYTTR"/>
    <property type="match status" value="1"/>
</dbReference>
<evidence type="ECO:0000313" key="4">
    <source>
        <dbReference type="EMBL" id="MBS2099348.1"/>
    </source>
</evidence>
<evidence type="ECO:0000256" key="1">
    <source>
        <dbReference type="PROSITE-ProRule" id="PRU00169"/>
    </source>
</evidence>
<dbReference type="Pfam" id="PF04397">
    <property type="entry name" value="LytTR"/>
    <property type="match status" value="1"/>
</dbReference>